<evidence type="ECO:0000256" key="1">
    <source>
        <dbReference type="ARBA" id="ARBA00005047"/>
    </source>
</evidence>
<dbReference type="PROSITE" id="PS00955">
    <property type="entry name" value="IGP_DEHYDRATASE_2"/>
    <property type="match status" value="1"/>
</dbReference>
<reference evidence="8 9" key="2">
    <citation type="submission" date="2007-09" db="EMBL/GenBank/DDBJ databases">
        <title>Draft genome sequence of Clostridium bolteae (ATCC BAA-613).</title>
        <authorList>
            <person name="Sudarsanam P."/>
            <person name="Ley R."/>
            <person name="Guruge J."/>
            <person name="Turnbaugh P.J."/>
            <person name="Mahowald M."/>
            <person name="Liep D."/>
            <person name="Gordon J."/>
        </authorList>
    </citation>
    <scope>NUCLEOTIDE SEQUENCE [LARGE SCALE GENOMIC DNA]</scope>
    <source>
        <strain evidence="9">ATCC BAA-613 / DSM 15670 / CCUG 46953 / JCM 12243 / WAL 16351</strain>
    </source>
</reference>
<dbReference type="GO" id="GO:0005737">
    <property type="term" value="C:cytoplasm"/>
    <property type="evidence" value="ECO:0007669"/>
    <property type="project" value="UniProtKB-SubCell"/>
</dbReference>
<name>A8RU88_ENTBW</name>
<evidence type="ECO:0000256" key="2">
    <source>
        <dbReference type="ARBA" id="ARBA00016664"/>
    </source>
</evidence>
<dbReference type="GO" id="GO:0000105">
    <property type="term" value="P:L-histidine biosynthetic process"/>
    <property type="evidence" value="ECO:0007669"/>
    <property type="project" value="UniProtKB-UniRule"/>
</dbReference>
<dbReference type="eggNOG" id="COG0131">
    <property type="taxonomic scope" value="Bacteria"/>
</dbReference>
<dbReference type="PANTHER" id="PTHR23133:SF2">
    <property type="entry name" value="IMIDAZOLEGLYCEROL-PHOSPHATE DEHYDRATASE"/>
    <property type="match status" value="1"/>
</dbReference>
<dbReference type="EC" id="4.2.1.19" evidence="6 7"/>
<gene>
    <name evidence="6" type="primary">hisB</name>
    <name evidence="8" type="ORF">CLOBOL_03936</name>
</gene>
<keyword evidence="6" id="KW-0963">Cytoplasm</keyword>
<dbReference type="Gene3D" id="3.30.230.40">
    <property type="entry name" value="Imidazole glycerol phosphate dehydratase, domain 1"/>
    <property type="match status" value="2"/>
</dbReference>
<dbReference type="GO" id="GO:0004424">
    <property type="term" value="F:imidazoleglycerol-phosphate dehydratase activity"/>
    <property type="evidence" value="ECO:0007669"/>
    <property type="project" value="UniProtKB-UniRule"/>
</dbReference>
<dbReference type="UniPathway" id="UPA00031">
    <property type="reaction ID" value="UER00011"/>
</dbReference>
<dbReference type="SUPFAM" id="SSF54211">
    <property type="entry name" value="Ribosomal protein S5 domain 2-like"/>
    <property type="match status" value="2"/>
</dbReference>
<sequence length="198" mass="21701">MTVMERIASITRDTNETQISMSLNLDGSGRGNINTGIGFFDHMLNSFARHGFFDLDLAVKGDLEVDTHHTIEDTGIVLGQAIRKAVGDKKGIVRYGSQILPMDESLVLCALDLCGRPYLVWDLVLDREKVGDLETEMVREFFYAVSYGAEMNLHLKQLSGTNNHHIIEAAFKAFAKALDGAVAAEPRLSGVLSTKGSL</sequence>
<evidence type="ECO:0000313" key="8">
    <source>
        <dbReference type="EMBL" id="EDP15765.1"/>
    </source>
</evidence>
<comment type="subcellular location">
    <subcellularLocation>
        <location evidence="6 7">Cytoplasm</location>
    </subcellularLocation>
</comment>
<keyword evidence="5 6" id="KW-0456">Lyase</keyword>
<evidence type="ECO:0000313" key="9">
    <source>
        <dbReference type="Proteomes" id="UP000005396"/>
    </source>
</evidence>
<dbReference type="FunFam" id="3.30.230.40:FF:000001">
    <property type="entry name" value="Imidazoleglycerol-phosphate dehydratase HisB"/>
    <property type="match status" value="1"/>
</dbReference>
<dbReference type="PANTHER" id="PTHR23133">
    <property type="entry name" value="IMIDAZOLEGLYCEROL-PHOSPHATE DEHYDRATASE HIS7"/>
    <property type="match status" value="1"/>
</dbReference>
<dbReference type="FunFam" id="3.30.230.40:FF:000003">
    <property type="entry name" value="Imidazoleglycerol-phosphate dehydratase HisB"/>
    <property type="match status" value="1"/>
</dbReference>
<dbReference type="HOGENOM" id="CLU_044308_3_0_9"/>
<keyword evidence="3 6" id="KW-0028">Amino-acid biosynthesis</keyword>
<evidence type="ECO:0000256" key="7">
    <source>
        <dbReference type="RuleBase" id="RU000599"/>
    </source>
</evidence>
<accession>A8RU88</accession>
<dbReference type="InterPro" id="IPR020565">
    <property type="entry name" value="ImidazoleglycerP_deHydtase_CS"/>
</dbReference>
<dbReference type="InterPro" id="IPR000807">
    <property type="entry name" value="ImidazoleglycerolP_deHydtase"/>
</dbReference>
<dbReference type="Pfam" id="PF00475">
    <property type="entry name" value="IGPD"/>
    <property type="match status" value="1"/>
</dbReference>
<comment type="pathway">
    <text evidence="1 6 7">Amino-acid biosynthesis; L-histidine biosynthesis; L-histidine from 5-phospho-alpha-D-ribose 1-diphosphate: step 6/9.</text>
</comment>
<dbReference type="Proteomes" id="UP000005396">
    <property type="component" value="Unassembled WGS sequence"/>
</dbReference>
<dbReference type="PaxDb" id="411902-CLOBOL_03936"/>
<comment type="caution">
    <text evidence="8">The sequence shown here is derived from an EMBL/GenBank/DDBJ whole genome shotgun (WGS) entry which is preliminary data.</text>
</comment>
<dbReference type="HAMAP" id="MF_00076">
    <property type="entry name" value="HisB"/>
    <property type="match status" value="1"/>
</dbReference>
<comment type="similarity">
    <text evidence="6 7">Belongs to the imidazoleglycerol-phosphate dehydratase family.</text>
</comment>
<organism evidence="8 9">
    <name type="scientific">Enterocloster bolteae (strain ATCC BAA-613 / DSM 15670 / CCUG 46953 / JCM 12243 / WAL 16351)</name>
    <name type="common">Clostridium bolteae</name>
    <dbReference type="NCBI Taxonomy" id="411902"/>
    <lineage>
        <taxon>Bacteria</taxon>
        <taxon>Bacillati</taxon>
        <taxon>Bacillota</taxon>
        <taxon>Clostridia</taxon>
        <taxon>Lachnospirales</taxon>
        <taxon>Lachnospiraceae</taxon>
        <taxon>Enterocloster</taxon>
    </lineage>
</organism>
<dbReference type="NCBIfam" id="NF002111">
    <property type="entry name" value="PRK00951.2-1"/>
    <property type="match status" value="1"/>
</dbReference>
<dbReference type="InterPro" id="IPR020568">
    <property type="entry name" value="Ribosomal_Su5_D2-typ_SF"/>
</dbReference>
<evidence type="ECO:0000256" key="6">
    <source>
        <dbReference type="HAMAP-Rule" id="MF_00076"/>
    </source>
</evidence>
<comment type="catalytic activity">
    <reaction evidence="6 7">
        <text>D-erythro-1-(imidazol-4-yl)glycerol 3-phosphate = 3-(imidazol-4-yl)-2-oxopropyl phosphate + H2O</text>
        <dbReference type="Rhea" id="RHEA:11040"/>
        <dbReference type="ChEBI" id="CHEBI:15377"/>
        <dbReference type="ChEBI" id="CHEBI:57766"/>
        <dbReference type="ChEBI" id="CHEBI:58278"/>
        <dbReference type="EC" id="4.2.1.19"/>
    </reaction>
</comment>
<proteinExistence type="inferred from homology"/>
<dbReference type="CDD" id="cd07914">
    <property type="entry name" value="IGPD"/>
    <property type="match status" value="1"/>
</dbReference>
<evidence type="ECO:0000256" key="3">
    <source>
        <dbReference type="ARBA" id="ARBA00022605"/>
    </source>
</evidence>
<dbReference type="NCBIfam" id="NF002114">
    <property type="entry name" value="PRK00951.2-4"/>
    <property type="match status" value="1"/>
</dbReference>
<reference evidence="8 9" key="1">
    <citation type="submission" date="2007-08" db="EMBL/GenBank/DDBJ databases">
        <authorList>
            <person name="Fulton L."/>
            <person name="Clifton S."/>
            <person name="Fulton B."/>
            <person name="Xu J."/>
            <person name="Minx P."/>
            <person name="Pepin K.H."/>
            <person name="Johnson M."/>
            <person name="Thiruvilangam P."/>
            <person name="Bhonagiri V."/>
            <person name="Nash W.E."/>
            <person name="Mardis E.R."/>
            <person name="Wilson R.K."/>
        </authorList>
    </citation>
    <scope>NUCLEOTIDE SEQUENCE [LARGE SCALE GENOMIC DNA]</scope>
    <source>
        <strain evidence="9">ATCC BAA-613 / DSM 15670 / CCUG 46953 / JCM 12243 / WAL 16351</strain>
    </source>
</reference>
<dbReference type="InterPro" id="IPR038494">
    <property type="entry name" value="IGPD_sf"/>
</dbReference>
<protein>
    <recommendedName>
        <fullName evidence="2 6">Imidazoleglycerol-phosphate dehydratase</fullName>
        <shortName evidence="6">IGPD</shortName>
        <ecNumber evidence="6 7">4.2.1.19</ecNumber>
    </recommendedName>
</protein>
<evidence type="ECO:0000256" key="4">
    <source>
        <dbReference type="ARBA" id="ARBA00023102"/>
    </source>
</evidence>
<evidence type="ECO:0000256" key="5">
    <source>
        <dbReference type="ARBA" id="ARBA00023239"/>
    </source>
</evidence>
<dbReference type="AlphaFoldDB" id="A8RU88"/>
<keyword evidence="4 6" id="KW-0368">Histidine biosynthesis</keyword>
<dbReference type="PROSITE" id="PS00954">
    <property type="entry name" value="IGP_DEHYDRATASE_1"/>
    <property type="match status" value="1"/>
</dbReference>
<dbReference type="EMBL" id="ABCC02000033">
    <property type="protein sequence ID" value="EDP15765.1"/>
    <property type="molecule type" value="Genomic_DNA"/>
</dbReference>